<dbReference type="Pfam" id="PF01872">
    <property type="entry name" value="RibD_C"/>
    <property type="match status" value="1"/>
</dbReference>
<organism evidence="2 3">
    <name type="scientific">Dawidia cretensis</name>
    <dbReference type="NCBI Taxonomy" id="2782350"/>
    <lineage>
        <taxon>Bacteria</taxon>
        <taxon>Pseudomonadati</taxon>
        <taxon>Bacteroidota</taxon>
        <taxon>Cytophagia</taxon>
        <taxon>Cytophagales</taxon>
        <taxon>Chryseotaleaceae</taxon>
        <taxon>Dawidia</taxon>
    </lineage>
</organism>
<dbReference type="GO" id="GO:0008703">
    <property type="term" value="F:5-amino-6-(5-phosphoribosylamino)uracil reductase activity"/>
    <property type="evidence" value="ECO:0007669"/>
    <property type="project" value="InterPro"/>
</dbReference>
<evidence type="ECO:0000259" key="1">
    <source>
        <dbReference type="Pfam" id="PF01872"/>
    </source>
</evidence>
<dbReference type="InterPro" id="IPR002734">
    <property type="entry name" value="RibDG_C"/>
</dbReference>
<dbReference type="GO" id="GO:0009231">
    <property type="term" value="P:riboflavin biosynthetic process"/>
    <property type="evidence" value="ECO:0007669"/>
    <property type="project" value="InterPro"/>
</dbReference>
<dbReference type="PANTHER" id="PTHR38011">
    <property type="entry name" value="DIHYDROFOLATE REDUCTASE FAMILY PROTEIN (AFU_ORTHOLOGUE AFUA_8G06820)"/>
    <property type="match status" value="1"/>
</dbReference>
<keyword evidence="3" id="KW-1185">Reference proteome</keyword>
<dbReference type="Gene3D" id="3.40.430.10">
    <property type="entry name" value="Dihydrofolate Reductase, subunit A"/>
    <property type="match status" value="1"/>
</dbReference>
<sequence>MRKVILDLAVTLDGFIEGPNGEIDWCIMDDEVGKYFRAFRASIDTVLYGRTSYQEFGNHQPDANSPQEVIDFYRDINQMKKYVFSRTLNTVTGNTTLVKDNVAEEVNKIKEQPGKDIWLFGGASLITTFVNQDLVDEYRLSVHPIVLGGGKALFQDIKQRIGLTFLKAVPYTSGVVTLYYQRTTA</sequence>
<proteinExistence type="predicted"/>
<protein>
    <submittedName>
        <fullName evidence="2">Dihydrofolate reductase family protein</fullName>
    </submittedName>
</protein>
<dbReference type="Proteomes" id="UP001319080">
    <property type="component" value="Unassembled WGS sequence"/>
</dbReference>
<evidence type="ECO:0000313" key="3">
    <source>
        <dbReference type="Proteomes" id="UP001319080"/>
    </source>
</evidence>
<dbReference type="PANTHER" id="PTHR38011:SF11">
    <property type="entry name" value="2,5-DIAMINO-6-RIBOSYLAMINO-4(3H)-PYRIMIDINONE 5'-PHOSPHATE REDUCTASE"/>
    <property type="match status" value="1"/>
</dbReference>
<dbReference type="AlphaFoldDB" id="A0AAP2DWP4"/>
<dbReference type="InterPro" id="IPR024072">
    <property type="entry name" value="DHFR-like_dom_sf"/>
</dbReference>
<dbReference type="EMBL" id="JAHESE010000010">
    <property type="protein sequence ID" value="MBT1708980.1"/>
    <property type="molecule type" value="Genomic_DNA"/>
</dbReference>
<dbReference type="SUPFAM" id="SSF53597">
    <property type="entry name" value="Dihydrofolate reductase-like"/>
    <property type="match status" value="1"/>
</dbReference>
<feature type="domain" description="Bacterial bifunctional deaminase-reductase C-terminal" evidence="1">
    <location>
        <begin position="2"/>
        <end position="176"/>
    </location>
</feature>
<accession>A0AAP2DWP4</accession>
<reference evidence="2 3" key="1">
    <citation type="submission" date="2021-05" db="EMBL/GenBank/DDBJ databases">
        <title>A Polyphasic approach of four new species of the genus Ohtaekwangia: Ohtaekwangia histidinii sp. nov., Ohtaekwangia cretensis sp. nov., Ohtaekwangia indiensis sp. nov., Ohtaekwangia reichenbachii sp. nov. from diverse environment.</title>
        <authorList>
            <person name="Octaviana S."/>
        </authorList>
    </citation>
    <scope>NUCLEOTIDE SEQUENCE [LARGE SCALE GENOMIC DNA]</scope>
    <source>
        <strain evidence="2 3">PWU5</strain>
    </source>
</reference>
<comment type="caution">
    <text evidence="2">The sequence shown here is derived from an EMBL/GenBank/DDBJ whole genome shotgun (WGS) entry which is preliminary data.</text>
</comment>
<gene>
    <name evidence="2" type="ORF">KK062_12135</name>
</gene>
<evidence type="ECO:0000313" key="2">
    <source>
        <dbReference type="EMBL" id="MBT1708980.1"/>
    </source>
</evidence>
<dbReference type="InterPro" id="IPR050765">
    <property type="entry name" value="Riboflavin_Biosynth_HTPR"/>
</dbReference>
<dbReference type="RefSeq" id="WP_254084564.1">
    <property type="nucleotide sequence ID" value="NZ_JAHESE010000010.1"/>
</dbReference>
<name>A0AAP2DWP4_9BACT</name>